<dbReference type="GO" id="GO:0006120">
    <property type="term" value="P:mitochondrial electron transport, NADH to ubiquinone"/>
    <property type="evidence" value="ECO:0000318"/>
    <property type="project" value="GO_Central"/>
</dbReference>
<feature type="domain" description="NADH-ubiquinone oxidoreductase 51kDa subunit FMN-binding" evidence="10">
    <location>
        <begin position="275"/>
        <end position="444"/>
    </location>
</feature>
<accession>A0A1U8BGK2</accession>
<evidence type="ECO:0000256" key="9">
    <source>
        <dbReference type="ARBA" id="ARBA00023014"/>
    </source>
</evidence>
<dbReference type="OrthoDB" id="42889at2759"/>
<dbReference type="GO" id="GO:0045271">
    <property type="term" value="C:respiratory chain complex I"/>
    <property type="evidence" value="ECO:0000318"/>
    <property type="project" value="GO_Central"/>
</dbReference>
<dbReference type="GeneID" id="104610889"/>
<sequence length="582" mass="64485">MVTGKEVASQVEGFEERLTSLHSEFRGEMDSLRNEILRLDPEKVAAGLSKISSLEGGIQELVRHFDLLLQQQTFSAPLSTTNIAPPLVASSHAADKGKSAAFLTSSSMSVSDHTSDSLPRKLELPIFYGENPDGWLFRAERYFEINGFFPAGRLRAAVVCLEGNALAWYYQEVGRRPFRGWTELKELLLERFRSTQEGNLQEQLFSLHQSSTVKGYRRQFEVLSAPLHDLLESILEAAFVNGLHNPFLNGAMKWGDWYRTKDLVLKGSNWIVNEMKKSGLRGRGGAAFPSGLKWSFMPKVSDGCPSYLVVNADESEPGTCKDREIMRHDPHKLLEGCLIAGVGMRATAAYIHIRGEYVNEQKNLEKARREAYQAGLLGKNACGSRYDFDVHIHYGADAYICGEETALLESLEGKQGKPRLKPPFPANAGLYGCPTTVTNVETVAVFPTILRRGPEWFASFGRKNNSGTKLFCFSGHVNKPCTVEGEMSIPLKELIERHCGGVRGGWDNLLTVILGGSSVPLIPKHICDDVLMDYDVMVPRVGSHHGSAHGAKALLFLAHSLACRPYCGNRVGDFFFVDVRVV</sequence>
<evidence type="ECO:0000256" key="7">
    <source>
        <dbReference type="ARBA" id="ARBA00022723"/>
    </source>
</evidence>
<dbReference type="RefSeq" id="XP_010276028.2">
    <property type="nucleotide sequence ID" value="XM_010277726.2"/>
</dbReference>
<dbReference type="Gene3D" id="3.10.20.600">
    <property type="match status" value="1"/>
</dbReference>
<dbReference type="Gene3D" id="3.40.50.11540">
    <property type="entry name" value="NADH-ubiquinone oxidoreductase 51kDa subunit"/>
    <property type="match status" value="1"/>
</dbReference>
<organism evidence="13 14">
    <name type="scientific">Nelumbo nucifera</name>
    <name type="common">Sacred lotus</name>
    <dbReference type="NCBI Taxonomy" id="4432"/>
    <lineage>
        <taxon>Eukaryota</taxon>
        <taxon>Viridiplantae</taxon>
        <taxon>Streptophyta</taxon>
        <taxon>Embryophyta</taxon>
        <taxon>Tracheophyta</taxon>
        <taxon>Spermatophyta</taxon>
        <taxon>Magnoliopsida</taxon>
        <taxon>Proteales</taxon>
        <taxon>Nelumbonaceae</taxon>
        <taxon>Nelumbo</taxon>
    </lineage>
</organism>
<dbReference type="InterPro" id="IPR054765">
    <property type="entry name" value="SLBB_dom"/>
</dbReference>
<dbReference type="FunFam" id="3.40.50.11540:FF:000001">
    <property type="entry name" value="NADH dehydrogenase [ubiquinone] flavoprotein 1, mitochondrial"/>
    <property type="match status" value="1"/>
</dbReference>
<keyword evidence="6" id="KW-0288">FMN</keyword>
<dbReference type="Proteomes" id="UP000189703">
    <property type="component" value="Unplaced"/>
</dbReference>
<dbReference type="PANTHER" id="PTHR11780:SF10">
    <property type="entry name" value="NADH DEHYDROGENASE [UBIQUINONE] FLAVOPROTEIN 1, MITOCHONDRIAL"/>
    <property type="match status" value="1"/>
</dbReference>
<evidence type="ECO:0000256" key="8">
    <source>
        <dbReference type="ARBA" id="ARBA00023004"/>
    </source>
</evidence>
<dbReference type="InterPro" id="IPR037225">
    <property type="entry name" value="Nuo51_FMN-bd_sf"/>
</dbReference>
<dbReference type="SUPFAM" id="SSF142984">
    <property type="entry name" value="Nqo1 middle domain-like"/>
    <property type="match status" value="1"/>
</dbReference>
<comment type="similarity">
    <text evidence="3">Belongs to the complex I 51 kDa subunit family.</text>
</comment>
<gene>
    <name evidence="14" type="primary">LOC104610889</name>
</gene>
<dbReference type="PANTHER" id="PTHR11780">
    <property type="entry name" value="NADH-UBIQUINONE OXIDOREDUCTASE FLAVOPROTEIN 1 NDUFV1"/>
    <property type="match status" value="1"/>
</dbReference>
<dbReference type="STRING" id="4432.A0A1U8BGK2"/>
<keyword evidence="5" id="KW-0285">Flavoprotein</keyword>
<dbReference type="SUPFAM" id="SSF142019">
    <property type="entry name" value="Nqo1 FMN-binding domain-like"/>
    <property type="match status" value="1"/>
</dbReference>
<dbReference type="InterPro" id="IPR005162">
    <property type="entry name" value="Retrotrans_gag_dom"/>
</dbReference>
<keyword evidence="4" id="KW-0004">4Fe-4S</keyword>
<keyword evidence="7" id="KW-0479">Metal-binding</keyword>
<feature type="domain" description="Retrotransposon gag" evidence="11">
    <location>
        <begin position="156"/>
        <end position="244"/>
    </location>
</feature>
<evidence type="ECO:0000259" key="11">
    <source>
        <dbReference type="Pfam" id="PF03732"/>
    </source>
</evidence>
<comment type="cofactor">
    <cofactor evidence="1">
        <name>FMN</name>
        <dbReference type="ChEBI" id="CHEBI:58210"/>
    </cofactor>
</comment>
<dbReference type="InterPro" id="IPR050837">
    <property type="entry name" value="ComplexI_51kDa_subunit"/>
</dbReference>
<comment type="cofactor">
    <cofactor evidence="2">
        <name>[4Fe-4S] cluster</name>
        <dbReference type="ChEBI" id="CHEBI:49883"/>
    </cofactor>
</comment>
<evidence type="ECO:0000256" key="2">
    <source>
        <dbReference type="ARBA" id="ARBA00001966"/>
    </source>
</evidence>
<dbReference type="Pfam" id="PF03732">
    <property type="entry name" value="Retrotrans_gag"/>
    <property type="match status" value="1"/>
</dbReference>
<evidence type="ECO:0000313" key="13">
    <source>
        <dbReference type="Proteomes" id="UP000189703"/>
    </source>
</evidence>
<evidence type="ECO:0000256" key="6">
    <source>
        <dbReference type="ARBA" id="ARBA00022643"/>
    </source>
</evidence>
<evidence type="ECO:0000256" key="5">
    <source>
        <dbReference type="ARBA" id="ARBA00022630"/>
    </source>
</evidence>
<dbReference type="KEGG" id="nnu:104610889"/>
<name>A0A1U8BGK2_NELNU</name>
<dbReference type="eggNOG" id="KOG2658">
    <property type="taxonomic scope" value="Eukaryota"/>
</dbReference>
<evidence type="ECO:0000256" key="3">
    <source>
        <dbReference type="ARBA" id="ARBA00007523"/>
    </source>
</evidence>
<feature type="domain" description="SLBB" evidence="12">
    <location>
        <begin position="469"/>
        <end position="533"/>
    </location>
</feature>
<keyword evidence="8" id="KW-0408">Iron</keyword>
<proteinExistence type="inferred from homology"/>
<keyword evidence="13" id="KW-1185">Reference proteome</keyword>
<evidence type="ECO:0000259" key="12">
    <source>
        <dbReference type="Pfam" id="PF22461"/>
    </source>
</evidence>
<dbReference type="NCBIfam" id="NF010120">
    <property type="entry name" value="PRK13596.1"/>
    <property type="match status" value="1"/>
</dbReference>
<dbReference type="InParanoid" id="A0A1U8BGK2"/>
<dbReference type="Pfam" id="PF22461">
    <property type="entry name" value="SLBB_2"/>
    <property type="match status" value="1"/>
</dbReference>
<evidence type="ECO:0000313" key="14">
    <source>
        <dbReference type="RefSeq" id="XP_010276028.2"/>
    </source>
</evidence>
<dbReference type="GO" id="GO:0005739">
    <property type="term" value="C:mitochondrion"/>
    <property type="evidence" value="ECO:0007669"/>
    <property type="project" value="GOC"/>
</dbReference>
<dbReference type="Pfam" id="PF01512">
    <property type="entry name" value="Complex1_51K"/>
    <property type="match status" value="1"/>
</dbReference>
<dbReference type="GO" id="GO:0046872">
    <property type="term" value="F:metal ion binding"/>
    <property type="evidence" value="ECO:0007669"/>
    <property type="project" value="UniProtKB-KW"/>
</dbReference>
<evidence type="ECO:0000259" key="10">
    <source>
        <dbReference type="Pfam" id="PF01512"/>
    </source>
</evidence>
<reference evidence="14" key="1">
    <citation type="submission" date="2025-08" db="UniProtKB">
        <authorList>
            <consortium name="RefSeq"/>
        </authorList>
    </citation>
    <scope>IDENTIFICATION</scope>
</reference>
<evidence type="ECO:0000256" key="4">
    <source>
        <dbReference type="ARBA" id="ARBA00022485"/>
    </source>
</evidence>
<dbReference type="InterPro" id="IPR011538">
    <property type="entry name" value="Nuo51_FMN-bd"/>
</dbReference>
<dbReference type="GO" id="GO:0051539">
    <property type="term" value="F:4 iron, 4 sulfur cluster binding"/>
    <property type="evidence" value="ECO:0007669"/>
    <property type="project" value="UniProtKB-KW"/>
</dbReference>
<dbReference type="AlphaFoldDB" id="A0A1U8BGK2"/>
<evidence type="ECO:0000256" key="1">
    <source>
        <dbReference type="ARBA" id="ARBA00001917"/>
    </source>
</evidence>
<keyword evidence="9" id="KW-0411">Iron-sulfur</keyword>
<protein>
    <submittedName>
        <fullName evidence="14">NADH dehydrogenase [ubiquinone] flavoprotein 1, mitochondrial-like</fullName>
    </submittedName>
</protein>
<dbReference type="FunFam" id="3.10.20.600:FF:000001">
    <property type="entry name" value="NADH dehydrogenase [ubiquinone] flavoprotein 1, mitochondrial"/>
    <property type="match status" value="1"/>
</dbReference>